<sequence length="99" mass="11407">MTSSPSDRPDLTAWRRRQALCSSNAAQPIPSGKQYERKLKHEREKEQRGWLLRGTGKRGSTVAVRCRWTTPSMRVMRWLMVAGSSSRACFMVPRRRSPC</sequence>
<dbReference type="HOGENOM" id="CLU_2317423_0_0_11"/>
<feature type="region of interest" description="Disordered" evidence="1">
    <location>
        <begin position="22"/>
        <end position="43"/>
    </location>
</feature>
<evidence type="ECO:0000313" key="2">
    <source>
        <dbReference type="EMBL" id="BAD58857.1"/>
    </source>
</evidence>
<reference evidence="2 3" key="1">
    <citation type="journal article" date="2004" name="Proc. Natl. Acad. Sci. U.S.A.">
        <title>The complete genomic sequence of Nocardia farcinica IFM 10152.</title>
        <authorList>
            <person name="Ishikawa J."/>
            <person name="Yamashita A."/>
            <person name="Mikami Y."/>
            <person name="Hoshino Y."/>
            <person name="Kurita H."/>
            <person name="Hotta K."/>
            <person name="Shiba T."/>
            <person name="Hattori M."/>
        </authorList>
    </citation>
    <scope>NUCLEOTIDE SEQUENCE [LARGE SCALE GENOMIC DNA]</scope>
    <source>
        <strain evidence="2 3">IFM 10152</strain>
    </source>
</reference>
<name>Q5YSI4_NOCFA</name>
<keyword evidence="3" id="KW-1185">Reference proteome</keyword>
<evidence type="ECO:0000313" key="3">
    <source>
        <dbReference type="Proteomes" id="UP000006820"/>
    </source>
</evidence>
<evidence type="ECO:0000256" key="1">
    <source>
        <dbReference type="SAM" id="MobiDB-lite"/>
    </source>
</evidence>
<dbReference type="STRING" id="247156.NFA_40090"/>
<dbReference type="EMBL" id="AP006618">
    <property type="protein sequence ID" value="BAD58857.1"/>
    <property type="molecule type" value="Genomic_DNA"/>
</dbReference>
<proteinExistence type="predicted"/>
<gene>
    <name evidence="2" type="ordered locus">NFA_40090</name>
</gene>
<feature type="compositionally biased region" description="Basic and acidic residues" evidence="1">
    <location>
        <begin position="34"/>
        <end position="43"/>
    </location>
</feature>
<dbReference type="AlphaFoldDB" id="Q5YSI4"/>
<organism evidence="2 3">
    <name type="scientific">Nocardia farcinica (strain IFM 10152)</name>
    <dbReference type="NCBI Taxonomy" id="247156"/>
    <lineage>
        <taxon>Bacteria</taxon>
        <taxon>Bacillati</taxon>
        <taxon>Actinomycetota</taxon>
        <taxon>Actinomycetes</taxon>
        <taxon>Mycobacteriales</taxon>
        <taxon>Nocardiaceae</taxon>
        <taxon>Nocardia</taxon>
    </lineage>
</organism>
<dbReference type="Proteomes" id="UP000006820">
    <property type="component" value="Chromosome"/>
</dbReference>
<protein>
    <submittedName>
        <fullName evidence="2">Uncharacterized protein</fullName>
    </submittedName>
</protein>
<dbReference type="KEGG" id="nfa:NFA_40090"/>
<accession>Q5YSI4</accession>